<protein>
    <submittedName>
        <fullName evidence="2">Uncharacterized protein</fullName>
    </submittedName>
</protein>
<name>A0A9P7FS17_9AGAR</name>
<sequence>MPGRKSKSASAKPPAPKPPAVKPPAAKPPPAKAASVPSSNNKTTTHSVRGPPNPPAANNRPHPSAAK</sequence>
<dbReference type="Proteomes" id="UP000717328">
    <property type="component" value="Unassembled WGS sequence"/>
</dbReference>
<evidence type="ECO:0000313" key="3">
    <source>
        <dbReference type="Proteomes" id="UP000717328"/>
    </source>
</evidence>
<reference evidence="2" key="1">
    <citation type="submission" date="2021-02" db="EMBL/GenBank/DDBJ databases">
        <authorList>
            <person name="Nieuwenhuis M."/>
            <person name="Van De Peppel L.J.J."/>
        </authorList>
    </citation>
    <scope>NUCLEOTIDE SEQUENCE</scope>
    <source>
        <strain evidence="2">D49</strain>
    </source>
</reference>
<accession>A0A9P7FS17</accession>
<dbReference type="AlphaFoldDB" id="A0A9P7FS17"/>
<keyword evidence="3" id="KW-1185">Reference proteome</keyword>
<dbReference type="EMBL" id="JABCKI010006963">
    <property type="protein sequence ID" value="KAG5633837.1"/>
    <property type="molecule type" value="Genomic_DNA"/>
</dbReference>
<comment type="caution">
    <text evidence="2">The sequence shown here is derived from an EMBL/GenBank/DDBJ whole genome shotgun (WGS) entry which is preliminary data.</text>
</comment>
<feature type="region of interest" description="Disordered" evidence="1">
    <location>
        <begin position="1"/>
        <end position="67"/>
    </location>
</feature>
<evidence type="ECO:0000256" key="1">
    <source>
        <dbReference type="SAM" id="MobiDB-lite"/>
    </source>
</evidence>
<reference evidence="2" key="2">
    <citation type="submission" date="2021-10" db="EMBL/GenBank/DDBJ databases">
        <title>Phylogenomics reveals ancestral predisposition of the termite-cultivated fungus Termitomyces towards a domesticated lifestyle.</title>
        <authorList>
            <person name="Auxier B."/>
            <person name="Grum-Grzhimaylo A."/>
            <person name="Cardenas M.E."/>
            <person name="Lodge J.D."/>
            <person name="Laessoe T."/>
            <person name="Pedersen O."/>
            <person name="Smith M.E."/>
            <person name="Kuyper T.W."/>
            <person name="Franco-Molano E.A."/>
            <person name="Baroni T.J."/>
            <person name="Aanen D.K."/>
        </authorList>
    </citation>
    <scope>NUCLEOTIDE SEQUENCE</scope>
    <source>
        <strain evidence="2">D49</strain>
    </source>
</reference>
<gene>
    <name evidence="2" type="ORF">H0H81_004912</name>
</gene>
<feature type="non-terminal residue" evidence="2">
    <location>
        <position position="67"/>
    </location>
</feature>
<feature type="compositionally biased region" description="Pro residues" evidence="1">
    <location>
        <begin position="13"/>
        <end position="31"/>
    </location>
</feature>
<proteinExistence type="predicted"/>
<feature type="compositionally biased region" description="Low complexity" evidence="1">
    <location>
        <begin position="56"/>
        <end position="67"/>
    </location>
</feature>
<organism evidence="2 3">
    <name type="scientific">Sphagnurus paluster</name>
    <dbReference type="NCBI Taxonomy" id="117069"/>
    <lineage>
        <taxon>Eukaryota</taxon>
        <taxon>Fungi</taxon>
        <taxon>Dikarya</taxon>
        <taxon>Basidiomycota</taxon>
        <taxon>Agaricomycotina</taxon>
        <taxon>Agaricomycetes</taxon>
        <taxon>Agaricomycetidae</taxon>
        <taxon>Agaricales</taxon>
        <taxon>Tricholomatineae</taxon>
        <taxon>Lyophyllaceae</taxon>
        <taxon>Sphagnurus</taxon>
    </lineage>
</organism>
<evidence type="ECO:0000313" key="2">
    <source>
        <dbReference type="EMBL" id="KAG5633837.1"/>
    </source>
</evidence>